<dbReference type="EMBL" id="BLXT01005154">
    <property type="protein sequence ID" value="GFO20308.1"/>
    <property type="molecule type" value="Genomic_DNA"/>
</dbReference>
<evidence type="ECO:0000313" key="1">
    <source>
        <dbReference type="EMBL" id="GFO20308.1"/>
    </source>
</evidence>
<accession>A0AAV4BNE8</accession>
<comment type="caution">
    <text evidence="1">The sequence shown here is derived from an EMBL/GenBank/DDBJ whole genome shotgun (WGS) entry which is preliminary data.</text>
</comment>
<keyword evidence="2" id="KW-1185">Reference proteome</keyword>
<reference evidence="1 2" key="1">
    <citation type="journal article" date="2021" name="Elife">
        <title>Chloroplast acquisition without the gene transfer in kleptoplastic sea slugs, Plakobranchus ocellatus.</title>
        <authorList>
            <person name="Maeda T."/>
            <person name="Takahashi S."/>
            <person name="Yoshida T."/>
            <person name="Shimamura S."/>
            <person name="Takaki Y."/>
            <person name="Nagai Y."/>
            <person name="Toyoda A."/>
            <person name="Suzuki Y."/>
            <person name="Arimoto A."/>
            <person name="Ishii H."/>
            <person name="Satoh N."/>
            <person name="Nishiyama T."/>
            <person name="Hasebe M."/>
            <person name="Maruyama T."/>
            <person name="Minagawa J."/>
            <person name="Obokata J."/>
            <person name="Shigenobu S."/>
        </authorList>
    </citation>
    <scope>NUCLEOTIDE SEQUENCE [LARGE SCALE GENOMIC DNA]</scope>
</reference>
<organism evidence="1 2">
    <name type="scientific">Plakobranchus ocellatus</name>
    <dbReference type="NCBI Taxonomy" id="259542"/>
    <lineage>
        <taxon>Eukaryota</taxon>
        <taxon>Metazoa</taxon>
        <taxon>Spiralia</taxon>
        <taxon>Lophotrochozoa</taxon>
        <taxon>Mollusca</taxon>
        <taxon>Gastropoda</taxon>
        <taxon>Heterobranchia</taxon>
        <taxon>Euthyneura</taxon>
        <taxon>Panpulmonata</taxon>
        <taxon>Sacoglossa</taxon>
        <taxon>Placobranchoidea</taxon>
        <taxon>Plakobranchidae</taxon>
        <taxon>Plakobranchus</taxon>
    </lineage>
</organism>
<sequence>MRDFLYRALRLESFLASNSGQLAPCESMCVDPPQAKSLTRDPGCTMDSETSLRSAGSLLYQVRAPIPAP</sequence>
<evidence type="ECO:0000313" key="2">
    <source>
        <dbReference type="Proteomes" id="UP000735302"/>
    </source>
</evidence>
<dbReference type="AlphaFoldDB" id="A0AAV4BNE8"/>
<protein>
    <submittedName>
        <fullName evidence="1">Uncharacterized protein</fullName>
    </submittedName>
</protein>
<name>A0AAV4BNE8_9GAST</name>
<dbReference type="Proteomes" id="UP000735302">
    <property type="component" value="Unassembled WGS sequence"/>
</dbReference>
<proteinExistence type="predicted"/>
<gene>
    <name evidence="1" type="ORF">PoB_004681300</name>
</gene>